<comment type="function">
    <text evidence="10">Part of the ABC transporter complex hrt involved in hemin import. Responsible for energy coupling to the transport system.</text>
</comment>
<dbReference type="AlphaFoldDB" id="A0A5J5G909"/>
<dbReference type="PANTHER" id="PTHR24220:SF666">
    <property type="entry name" value="HEMIN IMPORT ATP-BINDING PROTEIN HRTA-RELATED"/>
    <property type="match status" value="1"/>
</dbReference>
<comment type="similarity">
    <text evidence="8">Belongs to the ABC transporter superfamily. HrtA family.</text>
</comment>
<keyword evidence="7" id="KW-0472">Membrane</keyword>
<evidence type="ECO:0000313" key="12">
    <source>
        <dbReference type="EMBL" id="KAA9004236.1"/>
    </source>
</evidence>
<organism evidence="12 13">
    <name type="scientific">Paenibacillus spiritus</name>
    <dbReference type="NCBI Taxonomy" id="2496557"/>
    <lineage>
        <taxon>Bacteria</taxon>
        <taxon>Bacillati</taxon>
        <taxon>Bacillota</taxon>
        <taxon>Bacilli</taxon>
        <taxon>Bacillales</taxon>
        <taxon>Paenibacillaceae</taxon>
        <taxon>Paenibacillus</taxon>
    </lineage>
</organism>
<evidence type="ECO:0000256" key="3">
    <source>
        <dbReference type="ARBA" id="ARBA00022448"/>
    </source>
</evidence>
<dbReference type="EMBL" id="VYKK01000015">
    <property type="protein sequence ID" value="KAA9004236.1"/>
    <property type="molecule type" value="Genomic_DNA"/>
</dbReference>
<dbReference type="GO" id="GO:0098796">
    <property type="term" value="C:membrane protein complex"/>
    <property type="evidence" value="ECO:0007669"/>
    <property type="project" value="UniProtKB-ARBA"/>
</dbReference>
<evidence type="ECO:0000256" key="5">
    <source>
        <dbReference type="ARBA" id="ARBA00022741"/>
    </source>
</evidence>
<dbReference type="SMART" id="SM00382">
    <property type="entry name" value="AAA"/>
    <property type="match status" value="1"/>
</dbReference>
<evidence type="ECO:0000256" key="2">
    <source>
        <dbReference type="ARBA" id="ARBA00011131"/>
    </source>
</evidence>
<dbReference type="InterPro" id="IPR003593">
    <property type="entry name" value="AAA+_ATPase"/>
</dbReference>
<protein>
    <recommendedName>
        <fullName evidence="9">Putative hemin import ATP-binding protein HrtA</fullName>
    </recommendedName>
</protein>
<dbReference type="OrthoDB" id="9791546at2"/>
<dbReference type="InterPro" id="IPR015854">
    <property type="entry name" value="ABC_transpr_LolD-like"/>
</dbReference>
<evidence type="ECO:0000256" key="4">
    <source>
        <dbReference type="ARBA" id="ARBA00022475"/>
    </source>
</evidence>
<dbReference type="Gene3D" id="3.40.50.300">
    <property type="entry name" value="P-loop containing nucleotide triphosphate hydrolases"/>
    <property type="match status" value="1"/>
</dbReference>
<dbReference type="PANTHER" id="PTHR24220">
    <property type="entry name" value="IMPORT ATP-BINDING PROTEIN"/>
    <property type="match status" value="1"/>
</dbReference>
<dbReference type="CDD" id="cd03255">
    <property type="entry name" value="ABC_MJ0796_LolCDE_FtsE"/>
    <property type="match status" value="1"/>
</dbReference>
<accession>A0A5J5G909</accession>
<dbReference type="SUPFAM" id="SSF52540">
    <property type="entry name" value="P-loop containing nucleoside triphosphate hydrolases"/>
    <property type="match status" value="1"/>
</dbReference>
<dbReference type="GO" id="GO:0005886">
    <property type="term" value="C:plasma membrane"/>
    <property type="evidence" value="ECO:0007669"/>
    <property type="project" value="UniProtKB-SubCell"/>
</dbReference>
<dbReference type="GO" id="GO:0016887">
    <property type="term" value="F:ATP hydrolysis activity"/>
    <property type="evidence" value="ECO:0007669"/>
    <property type="project" value="InterPro"/>
</dbReference>
<dbReference type="InterPro" id="IPR027417">
    <property type="entry name" value="P-loop_NTPase"/>
</dbReference>
<sequence length="235" mass="25828">MNKTQLKMSGVTQTYGDGDRTLTVLQNLDLEVREGEFVAVLGPSGSGKSTFLSLAGALLTPTGGEISIGGELLSGKSKRELADLRLRRIGFMFQSAHLLPYLKVEEQLHLAARLGGLPAGEGKRKAERLLKRLGLWDRRRHYPEQLSGGERQRAAIARAWMNDPALLLADEPTASLDYERGIEVVRMLADEVKEEGKAAVMVTHDERMLEWCDRVLVLEGGRLRPRAEAAGGGKK</sequence>
<dbReference type="Pfam" id="PF00005">
    <property type="entry name" value="ABC_tran"/>
    <property type="match status" value="1"/>
</dbReference>
<comment type="subcellular location">
    <subcellularLocation>
        <location evidence="1">Cell membrane</location>
        <topology evidence="1">Peripheral membrane protein</topology>
    </subcellularLocation>
</comment>
<evidence type="ECO:0000313" key="13">
    <source>
        <dbReference type="Proteomes" id="UP000367750"/>
    </source>
</evidence>
<dbReference type="PROSITE" id="PS50893">
    <property type="entry name" value="ABC_TRANSPORTER_2"/>
    <property type="match status" value="1"/>
</dbReference>
<keyword evidence="13" id="KW-1185">Reference proteome</keyword>
<dbReference type="InterPro" id="IPR017911">
    <property type="entry name" value="MacB-like_ATP-bd"/>
</dbReference>
<dbReference type="PROSITE" id="PS00211">
    <property type="entry name" value="ABC_TRANSPORTER_1"/>
    <property type="match status" value="1"/>
</dbReference>
<dbReference type="FunFam" id="3.40.50.300:FF:000032">
    <property type="entry name" value="Export ABC transporter ATP-binding protein"/>
    <property type="match status" value="1"/>
</dbReference>
<evidence type="ECO:0000256" key="8">
    <source>
        <dbReference type="ARBA" id="ARBA00024359"/>
    </source>
</evidence>
<evidence type="ECO:0000256" key="1">
    <source>
        <dbReference type="ARBA" id="ARBA00004202"/>
    </source>
</evidence>
<keyword evidence="5" id="KW-0547">Nucleotide-binding</keyword>
<name>A0A5J5G909_9BACL</name>
<comment type="subunit">
    <text evidence="2">The complex is composed of two ATP-binding proteins (HrtA), two transmembrane proteins (HrtB) and a solute-binding protein.</text>
</comment>
<evidence type="ECO:0000256" key="7">
    <source>
        <dbReference type="ARBA" id="ARBA00023136"/>
    </source>
</evidence>
<proteinExistence type="inferred from homology"/>
<gene>
    <name evidence="12" type="ORF">F4V43_12660</name>
</gene>
<dbReference type="Proteomes" id="UP000367750">
    <property type="component" value="Unassembled WGS sequence"/>
</dbReference>
<evidence type="ECO:0000256" key="10">
    <source>
        <dbReference type="ARBA" id="ARBA00024721"/>
    </source>
</evidence>
<reference evidence="12 13" key="1">
    <citation type="submission" date="2019-09" db="EMBL/GenBank/DDBJ databases">
        <title>Bacillus ochoae sp. nov., Paenibacillus whitsoniae sp. nov., Paenibacillus spiritus sp. nov. Isolated from the Mars Exploration Rover during spacecraft assembly.</title>
        <authorList>
            <person name="Seuylemezian A."/>
            <person name="Vaishampayan P."/>
        </authorList>
    </citation>
    <scope>NUCLEOTIDE SEQUENCE [LARGE SCALE GENOMIC DNA]</scope>
    <source>
        <strain evidence="12 13">MER_111</strain>
    </source>
</reference>
<comment type="caution">
    <text evidence="12">The sequence shown here is derived from an EMBL/GenBank/DDBJ whole genome shotgun (WGS) entry which is preliminary data.</text>
</comment>
<dbReference type="GO" id="GO:0022857">
    <property type="term" value="F:transmembrane transporter activity"/>
    <property type="evidence" value="ECO:0007669"/>
    <property type="project" value="UniProtKB-ARBA"/>
</dbReference>
<evidence type="ECO:0000259" key="11">
    <source>
        <dbReference type="PROSITE" id="PS50893"/>
    </source>
</evidence>
<evidence type="ECO:0000256" key="9">
    <source>
        <dbReference type="ARBA" id="ARBA00024432"/>
    </source>
</evidence>
<dbReference type="RefSeq" id="WP_150458589.1">
    <property type="nucleotide sequence ID" value="NZ_VYKK01000015.1"/>
</dbReference>
<dbReference type="InterPro" id="IPR003439">
    <property type="entry name" value="ABC_transporter-like_ATP-bd"/>
</dbReference>
<evidence type="ECO:0000256" key="6">
    <source>
        <dbReference type="ARBA" id="ARBA00022840"/>
    </source>
</evidence>
<feature type="domain" description="ABC transporter" evidence="11">
    <location>
        <begin position="6"/>
        <end position="235"/>
    </location>
</feature>
<keyword evidence="4" id="KW-1003">Cell membrane</keyword>
<dbReference type="InterPro" id="IPR017871">
    <property type="entry name" value="ABC_transporter-like_CS"/>
</dbReference>
<keyword evidence="6 12" id="KW-0067">ATP-binding</keyword>
<dbReference type="GO" id="GO:0005524">
    <property type="term" value="F:ATP binding"/>
    <property type="evidence" value="ECO:0007669"/>
    <property type="project" value="UniProtKB-KW"/>
</dbReference>
<keyword evidence="3" id="KW-0813">Transport</keyword>